<feature type="region of interest" description="Disordered" evidence="7">
    <location>
        <begin position="1"/>
        <end position="27"/>
    </location>
</feature>
<dbReference type="STRING" id="51028.A0A3P6HXL9"/>
<evidence type="ECO:0000313" key="9">
    <source>
        <dbReference type="EMBL" id="VDD93920.1"/>
    </source>
</evidence>
<evidence type="ECO:0000256" key="7">
    <source>
        <dbReference type="SAM" id="MobiDB-lite"/>
    </source>
</evidence>
<gene>
    <name evidence="9" type="ORF">EVEC_LOCUS8671</name>
</gene>
<dbReference type="AlphaFoldDB" id="A0A3P6HXL9"/>
<feature type="binding site" evidence="5">
    <location>
        <begin position="109"/>
        <end position="116"/>
    </location>
    <ligand>
        <name>ATP</name>
        <dbReference type="ChEBI" id="CHEBI:30616"/>
    </ligand>
</feature>
<evidence type="ECO:0000259" key="8">
    <source>
        <dbReference type="PROSITE" id="PS50067"/>
    </source>
</evidence>
<name>A0A3P6HXL9_ENTVE</name>
<dbReference type="OrthoDB" id="3176171at2759"/>
<dbReference type="Pfam" id="PF00225">
    <property type="entry name" value="Kinesin"/>
    <property type="match status" value="1"/>
</dbReference>
<keyword evidence="6" id="KW-0175">Coiled coil</keyword>
<dbReference type="Gene3D" id="3.40.850.10">
    <property type="entry name" value="Kinesin motor domain"/>
    <property type="match status" value="1"/>
</dbReference>
<evidence type="ECO:0000256" key="3">
    <source>
        <dbReference type="ARBA" id="ARBA00022840"/>
    </source>
</evidence>
<dbReference type="EMBL" id="UXUI01009547">
    <property type="protein sequence ID" value="VDD93920.1"/>
    <property type="molecule type" value="Genomic_DNA"/>
</dbReference>
<evidence type="ECO:0000256" key="5">
    <source>
        <dbReference type="PROSITE-ProRule" id="PRU00283"/>
    </source>
</evidence>
<organism evidence="9 10">
    <name type="scientific">Enterobius vermicularis</name>
    <name type="common">Human pinworm</name>
    <dbReference type="NCBI Taxonomy" id="51028"/>
    <lineage>
        <taxon>Eukaryota</taxon>
        <taxon>Metazoa</taxon>
        <taxon>Ecdysozoa</taxon>
        <taxon>Nematoda</taxon>
        <taxon>Chromadorea</taxon>
        <taxon>Rhabditida</taxon>
        <taxon>Spirurina</taxon>
        <taxon>Oxyuridomorpha</taxon>
        <taxon>Oxyuroidea</taxon>
        <taxon>Oxyuridae</taxon>
        <taxon>Enterobius</taxon>
    </lineage>
</organism>
<dbReference type="InterPro" id="IPR036961">
    <property type="entry name" value="Kinesin_motor_dom_sf"/>
</dbReference>
<evidence type="ECO:0000313" key="10">
    <source>
        <dbReference type="Proteomes" id="UP000274131"/>
    </source>
</evidence>
<dbReference type="GO" id="GO:0007018">
    <property type="term" value="P:microtubule-based movement"/>
    <property type="evidence" value="ECO:0007669"/>
    <property type="project" value="InterPro"/>
</dbReference>
<feature type="coiled-coil region" evidence="6">
    <location>
        <begin position="33"/>
        <end position="67"/>
    </location>
</feature>
<evidence type="ECO:0000256" key="2">
    <source>
        <dbReference type="ARBA" id="ARBA00022741"/>
    </source>
</evidence>
<accession>A0A3P6HXL9</accession>
<protein>
    <recommendedName>
        <fullName evidence="8">Kinesin motor domain-containing protein</fullName>
    </recommendedName>
</protein>
<reference evidence="9 10" key="1">
    <citation type="submission" date="2018-10" db="EMBL/GenBank/DDBJ databases">
        <authorList>
            <consortium name="Pathogen Informatics"/>
        </authorList>
    </citation>
    <scope>NUCLEOTIDE SEQUENCE [LARGE SCALE GENOMIC DNA]</scope>
</reference>
<dbReference type="PANTHER" id="PTHR47972:SF28">
    <property type="entry name" value="KINESIN-LIKE PROTEIN KLP-3"/>
    <property type="match status" value="1"/>
</dbReference>
<keyword evidence="4" id="KW-0963">Cytoplasm</keyword>
<dbReference type="SMART" id="SM00129">
    <property type="entry name" value="KISc"/>
    <property type="match status" value="1"/>
</dbReference>
<comment type="similarity">
    <text evidence="5">Belongs to the TRAFAC class myosin-kinesin ATPase superfamily. Kinesin family.</text>
</comment>
<dbReference type="InterPro" id="IPR027640">
    <property type="entry name" value="Kinesin-like_fam"/>
</dbReference>
<evidence type="ECO:0000256" key="4">
    <source>
        <dbReference type="ARBA" id="ARBA00023212"/>
    </source>
</evidence>
<dbReference type="InterPro" id="IPR001752">
    <property type="entry name" value="Kinesin_motor_dom"/>
</dbReference>
<feature type="domain" description="Kinesin motor" evidence="8">
    <location>
        <begin position="1"/>
        <end position="345"/>
    </location>
</feature>
<comment type="subcellular location">
    <subcellularLocation>
        <location evidence="1">Cytoplasm</location>
        <location evidence="1">Cytoskeleton</location>
    </subcellularLocation>
</comment>
<dbReference type="PANTHER" id="PTHR47972">
    <property type="entry name" value="KINESIN-LIKE PROTEIN KLP-3"/>
    <property type="match status" value="1"/>
</dbReference>
<dbReference type="Proteomes" id="UP000274131">
    <property type="component" value="Unassembled WGS sequence"/>
</dbReference>
<sequence>MQKKIGHYRDQTETLRKKKGDALSREQETKQQFSVLIKEMEDATERFDNVRNEVQTINLEITVLEEESRTLFNEIVDLKVKLLNCKLDNLLLLILGAMDGYNVSVLFYGESGSGKTFTMLGNRSDLGILPQTLTFLFRLQDSSRANSWKFSISIFCYEIYNENFYDLLNHKRICAPLLVTSAQHVCSLNATFYLFFQGLDIIQFISDHRITTSTALNSRSSRSHCILCIKIFAENLNQHKRRSSVLMFADLAGSERVENLRAVGTRMKEAKHINQSLLSLRSVLRDQRKKEPIIRYRDSKLTMALSSCLGAADSKTFLVVTLSPHCQSFGETMRSLVFASEVCFFFSYLLVTNHYFTEKFTSYFDEYRYLIQPLNLRK</sequence>
<dbReference type="PROSITE" id="PS50067">
    <property type="entry name" value="KINESIN_MOTOR_2"/>
    <property type="match status" value="1"/>
</dbReference>
<proteinExistence type="inferred from homology"/>
<dbReference type="GO" id="GO:0015630">
    <property type="term" value="C:microtubule cytoskeleton"/>
    <property type="evidence" value="ECO:0007669"/>
    <property type="project" value="TreeGrafter"/>
</dbReference>
<dbReference type="SUPFAM" id="SSF52540">
    <property type="entry name" value="P-loop containing nucleoside triphosphate hydrolases"/>
    <property type="match status" value="1"/>
</dbReference>
<dbReference type="PRINTS" id="PR00380">
    <property type="entry name" value="KINESINHEAVY"/>
</dbReference>
<evidence type="ECO:0000256" key="1">
    <source>
        <dbReference type="ARBA" id="ARBA00004245"/>
    </source>
</evidence>
<keyword evidence="10" id="KW-1185">Reference proteome</keyword>
<dbReference type="InterPro" id="IPR027417">
    <property type="entry name" value="P-loop_NTPase"/>
</dbReference>
<keyword evidence="5" id="KW-0505">Motor protein</keyword>
<dbReference type="GO" id="GO:0003777">
    <property type="term" value="F:microtubule motor activity"/>
    <property type="evidence" value="ECO:0007669"/>
    <property type="project" value="InterPro"/>
</dbReference>
<keyword evidence="4" id="KW-0206">Cytoskeleton</keyword>
<feature type="compositionally biased region" description="Basic and acidic residues" evidence="7">
    <location>
        <begin position="7"/>
        <end position="27"/>
    </location>
</feature>
<dbReference type="GO" id="GO:0005524">
    <property type="term" value="F:ATP binding"/>
    <property type="evidence" value="ECO:0007669"/>
    <property type="project" value="UniProtKB-UniRule"/>
</dbReference>
<dbReference type="GO" id="GO:0008017">
    <property type="term" value="F:microtubule binding"/>
    <property type="evidence" value="ECO:0007669"/>
    <property type="project" value="InterPro"/>
</dbReference>
<evidence type="ECO:0000256" key="6">
    <source>
        <dbReference type="SAM" id="Coils"/>
    </source>
</evidence>
<keyword evidence="3 5" id="KW-0067">ATP-binding</keyword>
<keyword evidence="2 5" id="KW-0547">Nucleotide-binding</keyword>